<dbReference type="CDD" id="cd05802">
    <property type="entry name" value="GlmM"/>
    <property type="match status" value="1"/>
</dbReference>
<dbReference type="InterPro" id="IPR005845">
    <property type="entry name" value="A-D-PHexomutase_a/b/a-II"/>
</dbReference>
<dbReference type="Pfam" id="PF00408">
    <property type="entry name" value="PGM_PMM_IV"/>
    <property type="match status" value="1"/>
</dbReference>
<proteinExistence type="inferred from homology"/>
<dbReference type="Gene3D" id="3.40.120.10">
    <property type="entry name" value="Alpha-D-Glucose-1,6-Bisphosphate, subunit A, domain 3"/>
    <property type="match status" value="3"/>
</dbReference>
<dbReference type="PANTHER" id="PTHR42946">
    <property type="entry name" value="PHOSPHOHEXOSE MUTASE"/>
    <property type="match status" value="1"/>
</dbReference>
<comment type="caution">
    <text evidence="13">The sequence shown here is derived from an EMBL/GenBank/DDBJ whole genome shotgun (WGS) entry which is preliminary data.</text>
</comment>
<sequence>MGRLFGTDGVRGIANSELTCELAMNIGRAAAMVLTDNNRRHPKILIGKDTRLSSDMLESALTAGLCSVGANVVQLGVVPTPAVAYLVGKYKADAGVMLTASHNPCEFNGIKIFSGDGYKLPDALEEQIEAIVLDHAQKPASPVGGDIGSVSAAENTVRDYVDHIKSTVPFALDGMKIGIDCANGSASRTAEKLFTELGAECHMLANRPNGVNVNDNCGSTHIESLMCFVKENHLDAGVAFDGDADRCLAVDEKGQLVDGDYLMAICAADLKSRGKLNKNTAVGTIMTNMGFNRFCEDNGLKFAATKVGDRYVLEEMLLEGYNFGGEQSGHIIFLDFATTGDGELTAAQLLSIVHRRGAQLSSLATLMTRYPQIMVNVDISAEGKLRFYTDDKVKASIEQAKQKLGENGRVVVRPSGTEPLLRVMIEGEDPDYISALANSVADVIRERLA</sequence>
<evidence type="ECO:0000259" key="9">
    <source>
        <dbReference type="Pfam" id="PF00408"/>
    </source>
</evidence>
<comment type="similarity">
    <text evidence="1 6 7">Belongs to the phosphohexose mutase family.</text>
</comment>
<dbReference type="Pfam" id="PF02880">
    <property type="entry name" value="PGM_PMM_III"/>
    <property type="match status" value="1"/>
</dbReference>
<evidence type="ECO:0000259" key="12">
    <source>
        <dbReference type="Pfam" id="PF02880"/>
    </source>
</evidence>
<keyword evidence="2 6" id="KW-0597">Phosphoprotein</keyword>
<name>A0ABT4BS92_9FIRM</name>
<dbReference type="SUPFAM" id="SSF53738">
    <property type="entry name" value="Phosphoglucomutase, first 3 domains"/>
    <property type="match status" value="3"/>
</dbReference>
<feature type="domain" description="Alpha-D-phosphohexomutase C-terminal" evidence="9">
    <location>
        <begin position="375"/>
        <end position="442"/>
    </location>
</feature>
<keyword evidence="5 6" id="KW-0413">Isomerase</keyword>
<evidence type="ECO:0000259" key="11">
    <source>
        <dbReference type="Pfam" id="PF02879"/>
    </source>
</evidence>
<dbReference type="Gene3D" id="3.30.310.50">
    <property type="entry name" value="Alpha-D-phosphohexomutase, C-terminal domain"/>
    <property type="match status" value="1"/>
</dbReference>
<reference evidence="13 14" key="1">
    <citation type="submission" date="2022-11" db="EMBL/GenBank/DDBJ databases">
        <authorList>
            <person name="Caiyu Z."/>
        </authorList>
    </citation>
    <scope>NUCLEOTIDE SEQUENCE [LARGE SCALE GENOMIC DNA]</scope>
    <source>
        <strain evidence="13 14">YR-4</strain>
    </source>
</reference>
<dbReference type="InterPro" id="IPR005843">
    <property type="entry name" value="A-D-PHexomutase_C"/>
</dbReference>
<dbReference type="PRINTS" id="PR00509">
    <property type="entry name" value="PGMPMM"/>
</dbReference>
<dbReference type="EMBL" id="JAPOHA010000005">
    <property type="protein sequence ID" value="MCY1713766.1"/>
    <property type="molecule type" value="Genomic_DNA"/>
</dbReference>
<dbReference type="GO" id="GO:0008966">
    <property type="term" value="F:phosphoglucosamine mutase activity"/>
    <property type="evidence" value="ECO:0007669"/>
    <property type="project" value="UniProtKB-EC"/>
</dbReference>
<evidence type="ECO:0000256" key="6">
    <source>
        <dbReference type="HAMAP-Rule" id="MF_01554"/>
    </source>
</evidence>
<dbReference type="Pfam" id="PF02878">
    <property type="entry name" value="PGM_PMM_I"/>
    <property type="match status" value="1"/>
</dbReference>
<accession>A0ABT4BS92</accession>
<evidence type="ECO:0000256" key="3">
    <source>
        <dbReference type="ARBA" id="ARBA00022723"/>
    </source>
</evidence>
<feature type="domain" description="Alpha-D-phosphohexomutase alpha/beta/alpha" evidence="11">
    <location>
        <begin position="159"/>
        <end position="254"/>
    </location>
</feature>
<dbReference type="PANTHER" id="PTHR42946:SF1">
    <property type="entry name" value="PHOSPHOGLUCOMUTASE (ALPHA-D-GLUCOSE-1,6-BISPHOSPHATE-DEPENDENT)"/>
    <property type="match status" value="1"/>
</dbReference>
<gene>
    <name evidence="6 13" type="primary">glmM</name>
    <name evidence="13" type="ORF">OUY18_05790</name>
</gene>
<comment type="function">
    <text evidence="6 8">Catalyzes the conversion of glucosamine-6-phosphate to glucosamine-1-phosphate.</text>
</comment>
<dbReference type="Proteomes" id="UP001082703">
    <property type="component" value="Unassembled WGS sequence"/>
</dbReference>
<feature type="binding site" description="via phosphate group" evidence="6">
    <location>
        <position position="101"/>
    </location>
    <ligand>
        <name>Mg(2+)</name>
        <dbReference type="ChEBI" id="CHEBI:18420"/>
    </ligand>
</feature>
<dbReference type="InterPro" id="IPR005846">
    <property type="entry name" value="A-D-PHexomutase_a/b/a-III"/>
</dbReference>
<organism evidence="13 14">
    <name type="scientific">Caproiciproducens galactitolivorans</name>
    <dbReference type="NCBI Taxonomy" id="642589"/>
    <lineage>
        <taxon>Bacteria</taxon>
        <taxon>Bacillati</taxon>
        <taxon>Bacillota</taxon>
        <taxon>Clostridia</taxon>
        <taxon>Eubacteriales</taxon>
        <taxon>Acutalibacteraceae</taxon>
        <taxon>Caproiciproducens</taxon>
    </lineage>
</organism>
<dbReference type="PROSITE" id="PS00710">
    <property type="entry name" value="PGM_PMM"/>
    <property type="match status" value="1"/>
</dbReference>
<feature type="binding site" evidence="6">
    <location>
        <position position="243"/>
    </location>
    <ligand>
        <name>Mg(2+)</name>
        <dbReference type="ChEBI" id="CHEBI:18420"/>
    </ligand>
</feature>
<keyword evidence="4 6" id="KW-0460">Magnesium</keyword>
<dbReference type="InterPro" id="IPR005844">
    <property type="entry name" value="A-D-PHexomutase_a/b/a-I"/>
</dbReference>
<evidence type="ECO:0000256" key="8">
    <source>
        <dbReference type="RuleBase" id="RU004327"/>
    </source>
</evidence>
<dbReference type="InterPro" id="IPR016055">
    <property type="entry name" value="A-D-PHexomutase_a/b/a-I/II/III"/>
</dbReference>
<dbReference type="InterPro" id="IPR006352">
    <property type="entry name" value="GlmM_bact"/>
</dbReference>
<comment type="catalytic activity">
    <reaction evidence="6 8">
        <text>alpha-D-glucosamine 1-phosphate = D-glucosamine 6-phosphate</text>
        <dbReference type="Rhea" id="RHEA:23424"/>
        <dbReference type="ChEBI" id="CHEBI:58516"/>
        <dbReference type="ChEBI" id="CHEBI:58725"/>
        <dbReference type="EC" id="5.4.2.10"/>
    </reaction>
</comment>
<dbReference type="InterPro" id="IPR050060">
    <property type="entry name" value="Phosphoglucosamine_mutase"/>
</dbReference>
<evidence type="ECO:0000256" key="2">
    <source>
        <dbReference type="ARBA" id="ARBA00022553"/>
    </source>
</evidence>
<dbReference type="HAMAP" id="MF_01554_B">
    <property type="entry name" value="GlmM_B"/>
    <property type="match status" value="1"/>
</dbReference>
<keyword evidence="14" id="KW-1185">Reference proteome</keyword>
<evidence type="ECO:0000313" key="13">
    <source>
        <dbReference type="EMBL" id="MCY1713766.1"/>
    </source>
</evidence>
<feature type="binding site" evidence="6">
    <location>
        <position position="241"/>
    </location>
    <ligand>
        <name>Mg(2+)</name>
        <dbReference type="ChEBI" id="CHEBI:18420"/>
    </ligand>
</feature>
<feature type="domain" description="Alpha-D-phosphohexomutase alpha/beta/alpha" evidence="10">
    <location>
        <begin position="3"/>
        <end position="135"/>
    </location>
</feature>
<comment type="cofactor">
    <cofactor evidence="6">
        <name>Mg(2+)</name>
        <dbReference type="ChEBI" id="CHEBI:18420"/>
    </cofactor>
    <text evidence="6">Binds 1 Mg(2+) ion per subunit.</text>
</comment>
<evidence type="ECO:0000256" key="1">
    <source>
        <dbReference type="ARBA" id="ARBA00010231"/>
    </source>
</evidence>
<feature type="binding site" evidence="6">
    <location>
        <position position="245"/>
    </location>
    <ligand>
        <name>Mg(2+)</name>
        <dbReference type="ChEBI" id="CHEBI:18420"/>
    </ligand>
</feature>
<dbReference type="InterPro" id="IPR005841">
    <property type="entry name" value="Alpha-D-phosphohexomutase_SF"/>
</dbReference>
<dbReference type="SUPFAM" id="SSF55957">
    <property type="entry name" value="Phosphoglucomutase, C-terminal domain"/>
    <property type="match status" value="1"/>
</dbReference>
<dbReference type="InterPro" id="IPR036900">
    <property type="entry name" value="A-D-PHexomutase_C_sf"/>
</dbReference>
<feature type="modified residue" description="Phosphoserine" evidence="6">
    <location>
        <position position="101"/>
    </location>
</feature>
<protein>
    <recommendedName>
        <fullName evidence="6 8">Phosphoglucosamine mutase</fullName>
        <ecNumber evidence="6 8">5.4.2.10</ecNumber>
    </recommendedName>
</protein>
<evidence type="ECO:0000313" key="14">
    <source>
        <dbReference type="Proteomes" id="UP001082703"/>
    </source>
</evidence>
<dbReference type="InterPro" id="IPR016066">
    <property type="entry name" value="A-D-PHexomutase_CS"/>
</dbReference>
<feature type="domain" description="Alpha-D-phosphohexomutase alpha/beta/alpha" evidence="12">
    <location>
        <begin position="258"/>
        <end position="370"/>
    </location>
</feature>
<evidence type="ECO:0000256" key="7">
    <source>
        <dbReference type="RuleBase" id="RU004326"/>
    </source>
</evidence>
<dbReference type="RefSeq" id="WP_268057793.1">
    <property type="nucleotide sequence ID" value="NZ_JAPOHA010000005.1"/>
</dbReference>
<dbReference type="NCBIfam" id="TIGR01455">
    <property type="entry name" value="glmM"/>
    <property type="match status" value="1"/>
</dbReference>
<evidence type="ECO:0000259" key="10">
    <source>
        <dbReference type="Pfam" id="PF02878"/>
    </source>
</evidence>
<comment type="PTM">
    <text evidence="6">Activated by phosphorylation.</text>
</comment>
<keyword evidence="3 6" id="KW-0479">Metal-binding</keyword>
<evidence type="ECO:0000256" key="5">
    <source>
        <dbReference type="ARBA" id="ARBA00023235"/>
    </source>
</evidence>
<feature type="active site" description="Phosphoserine intermediate" evidence="6">
    <location>
        <position position="101"/>
    </location>
</feature>
<evidence type="ECO:0000256" key="4">
    <source>
        <dbReference type="ARBA" id="ARBA00022842"/>
    </source>
</evidence>
<dbReference type="EC" id="5.4.2.10" evidence="6 8"/>
<dbReference type="Pfam" id="PF02879">
    <property type="entry name" value="PGM_PMM_II"/>
    <property type="match status" value="1"/>
</dbReference>